<dbReference type="PANTHER" id="PTHR47723">
    <property type="entry name" value="OS05G0353850 PROTEIN"/>
    <property type="match status" value="1"/>
</dbReference>
<dbReference type="InterPro" id="IPR012337">
    <property type="entry name" value="RNaseH-like_sf"/>
</dbReference>
<dbReference type="PROSITE" id="PS50879">
    <property type="entry name" value="RNASE_H_1"/>
    <property type="match status" value="1"/>
</dbReference>
<reference evidence="2" key="1">
    <citation type="journal article" date="2023" name="Plant J.">
        <title>Genome sequences and population genomics provide insights into the demographic history, inbreeding, and mutation load of two 'living fossil' tree species of Dipteronia.</title>
        <authorList>
            <person name="Feng Y."/>
            <person name="Comes H.P."/>
            <person name="Chen J."/>
            <person name="Zhu S."/>
            <person name="Lu R."/>
            <person name="Zhang X."/>
            <person name="Li P."/>
            <person name="Qiu J."/>
            <person name="Olsen K.M."/>
            <person name="Qiu Y."/>
        </authorList>
    </citation>
    <scope>NUCLEOTIDE SEQUENCE</scope>
    <source>
        <strain evidence="2">NBL</strain>
    </source>
</reference>
<sequence length="266" mass="30216">MSKLWKVCMEWWDVSCCSSKTILEWFEGWLGLCPSVKSERAWLSLLSAVVWTVWEVRNQKVFEDRTPSLTMAQDLVRFRVAWWFKVLGNNVTESVSMLMLNLNHCCVEKRRVKISAIKDWVPPLMNTYKFNVNGSARGNPRHAGIGGVLRDSNGKVVCLFSFYVGIMDSNAAEITAIHKAIQICRSDPFLSGEVVSIVSNSKVAVSWINNEDFRSIEHVSMISYIREQLKTLGGLEVVHASRMFNSFADNLAKLGSGLNDDFLHWM</sequence>
<dbReference type="InterPro" id="IPR036397">
    <property type="entry name" value="RNaseH_sf"/>
</dbReference>
<dbReference type="Gene3D" id="3.30.420.10">
    <property type="entry name" value="Ribonuclease H-like superfamily/Ribonuclease H"/>
    <property type="match status" value="1"/>
</dbReference>
<proteinExistence type="predicted"/>
<comment type="caution">
    <text evidence="2">The sequence shown here is derived from an EMBL/GenBank/DDBJ whole genome shotgun (WGS) entry which is preliminary data.</text>
</comment>
<gene>
    <name evidence="2" type="ORF">Dsin_027812</name>
</gene>
<dbReference type="SUPFAM" id="SSF53098">
    <property type="entry name" value="Ribonuclease H-like"/>
    <property type="match status" value="1"/>
</dbReference>
<dbReference type="InterPro" id="IPR053151">
    <property type="entry name" value="RNase_H-like"/>
</dbReference>
<dbReference type="GO" id="GO:0004523">
    <property type="term" value="F:RNA-DNA hybrid ribonuclease activity"/>
    <property type="evidence" value="ECO:0007669"/>
    <property type="project" value="InterPro"/>
</dbReference>
<dbReference type="GO" id="GO:0003676">
    <property type="term" value="F:nucleic acid binding"/>
    <property type="evidence" value="ECO:0007669"/>
    <property type="project" value="InterPro"/>
</dbReference>
<dbReference type="AlphaFoldDB" id="A0AAD9ZQV6"/>
<protein>
    <recommendedName>
        <fullName evidence="1">RNase H type-1 domain-containing protein</fullName>
    </recommendedName>
</protein>
<dbReference type="CDD" id="cd06222">
    <property type="entry name" value="RNase_H_like"/>
    <property type="match status" value="1"/>
</dbReference>
<dbReference type="Pfam" id="PF13456">
    <property type="entry name" value="RVT_3"/>
    <property type="match status" value="1"/>
</dbReference>
<organism evidence="2 3">
    <name type="scientific">Dipteronia sinensis</name>
    <dbReference type="NCBI Taxonomy" id="43782"/>
    <lineage>
        <taxon>Eukaryota</taxon>
        <taxon>Viridiplantae</taxon>
        <taxon>Streptophyta</taxon>
        <taxon>Embryophyta</taxon>
        <taxon>Tracheophyta</taxon>
        <taxon>Spermatophyta</taxon>
        <taxon>Magnoliopsida</taxon>
        <taxon>eudicotyledons</taxon>
        <taxon>Gunneridae</taxon>
        <taxon>Pentapetalae</taxon>
        <taxon>rosids</taxon>
        <taxon>malvids</taxon>
        <taxon>Sapindales</taxon>
        <taxon>Sapindaceae</taxon>
        <taxon>Hippocastanoideae</taxon>
        <taxon>Acereae</taxon>
        <taxon>Dipteronia</taxon>
    </lineage>
</organism>
<dbReference type="InterPro" id="IPR002156">
    <property type="entry name" value="RNaseH_domain"/>
</dbReference>
<evidence type="ECO:0000259" key="1">
    <source>
        <dbReference type="PROSITE" id="PS50879"/>
    </source>
</evidence>
<accession>A0AAD9ZQV6</accession>
<name>A0AAD9ZQV6_9ROSI</name>
<dbReference type="InterPro" id="IPR044730">
    <property type="entry name" value="RNase_H-like_dom_plant"/>
</dbReference>
<keyword evidence="3" id="KW-1185">Reference proteome</keyword>
<dbReference type="Proteomes" id="UP001281410">
    <property type="component" value="Unassembled WGS sequence"/>
</dbReference>
<feature type="domain" description="RNase H type-1" evidence="1">
    <location>
        <begin position="124"/>
        <end position="257"/>
    </location>
</feature>
<evidence type="ECO:0000313" key="3">
    <source>
        <dbReference type="Proteomes" id="UP001281410"/>
    </source>
</evidence>
<dbReference type="EMBL" id="JANJYJ010000009">
    <property type="protein sequence ID" value="KAK3188251.1"/>
    <property type="molecule type" value="Genomic_DNA"/>
</dbReference>
<evidence type="ECO:0000313" key="2">
    <source>
        <dbReference type="EMBL" id="KAK3188251.1"/>
    </source>
</evidence>
<dbReference type="PANTHER" id="PTHR47723:SF22">
    <property type="entry name" value="RNASE H TYPE-1 DOMAIN-CONTAINING PROTEIN"/>
    <property type="match status" value="1"/>
</dbReference>